<feature type="domain" description="HTH psq-type" evidence="1">
    <location>
        <begin position="8"/>
        <end position="46"/>
    </location>
</feature>
<proteinExistence type="predicted"/>
<reference evidence="2" key="1">
    <citation type="journal article" date="2020" name="Stud. Mycol.">
        <title>101 Dothideomycetes genomes: a test case for predicting lifestyles and emergence of pathogens.</title>
        <authorList>
            <person name="Haridas S."/>
            <person name="Albert R."/>
            <person name="Binder M."/>
            <person name="Bloem J."/>
            <person name="Labutti K."/>
            <person name="Salamov A."/>
            <person name="Andreopoulos B."/>
            <person name="Baker S."/>
            <person name="Barry K."/>
            <person name="Bills G."/>
            <person name="Bluhm B."/>
            <person name="Cannon C."/>
            <person name="Castanera R."/>
            <person name="Culley D."/>
            <person name="Daum C."/>
            <person name="Ezra D."/>
            <person name="Gonzalez J."/>
            <person name="Henrissat B."/>
            <person name="Kuo A."/>
            <person name="Liang C."/>
            <person name="Lipzen A."/>
            <person name="Lutzoni F."/>
            <person name="Magnuson J."/>
            <person name="Mondo S."/>
            <person name="Nolan M."/>
            <person name="Ohm R."/>
            <person name="Pangilinan J."/>
            <person name="Park H.-J."/>
            <person name="Ramirez L."/>
            <person name="Alfaro M."/>
            <person name="Sun H."/>
            <person name="Tritt A."/>
            <person name="Yoshinaga Y."/>
            <person name="Zwiers L.-H."/>
            <person name="Turgeon B."/>
            <person name="Goodwin S."/>
            <person name="Spatafora J."/>
            <person name="Crous P."/>
            <person name="Grigoriev I."/>
        </authorList>
    </citation>
    <scope>NUCLEOTIDE SEQUENCE</scope>
    <source>
        <strain evidence="2">CBS 122367</strain>
    </source>
</reference>
<gene>
    <name evidence="2" type="ORF">K458DRAFT_464661</name>
</gene>
<sequence length="89" mass="10056">MANNKVNIQAALANYNAGIFTSQQAAAKAYNIPQSTFVDRLKGATTMRASHYHQQRLTPEQENFLVDWILNQDMKCYPPSHARAREMAS</sequence>
<dbReference type="AlphaFoldDB" id="A0A6G1JDJ6"/>
<dbReference type="SUPFAM" id="SSF46689">
    <property type="entry name" value="Homeodomain-like"/>
    <property type="match status" value="1"/>
</dbReference>
<evidence type="ECO:0000259" key="1">
    <source>
        <dbReference type="Pfam" id="PF05225"/>
    </source>
</evidence>
<accession>A0A6G1JDJ6</accession>
<keyword evidence="3" id="KW-1185">Reference proteome</keyword>
<dbReference type="Pfam" id="PF05225">
    <property type="entry name" value="HTH_psq"/>
    <property type="match status" value="1"/>
</dbReference>
<evidence type="ECO:0000313" key="3">
    <source>
        <dbReference type="Proteomes" id="UP000799291"/>
    </source>
</evidence>
<dbReference type="GO" id="GO:0003677">
    <property type="term" value="F:DNA binding"/>
    <property type="evidence" value="ECO:0007669"/>
    <property type="project" value="InterPro"/>
</dbReference>
<dbReference type="EMBL" id="MU005573">
    <property type="protein sequence ID" value="KAF2688300.1"/>
    <property type="molecule type" value="Genomic_DNA"/>
</dbReference>
<dbReference type="Proteomes" id="UP000799291">
    <property type="component" value="Unassembled WGS sequence"/>
</dbReference>
<name>A0A6G1JDJ6_9PLEO</name>
<dbReference type="OrthoDB" id="3780765at2759"/>
<organism evidence="2 3">
    <name type="scientific">Lentithecium fluviatile CBS 122367</name>
    <dbReference type="NCBI Taxonomy" id="1168545"/>
    <lineage>
        <taxon>Eukaryota</taxon>
        <taxon>Fungi</taxon>
        <taxon>Dikarya</taxon>
        <taxon>Ascomycota</taxon>
        <taxon>Pezizomycotina</taxon>
        <taxon>Dothideomycetes</taxon>
        <taxon>Pleosporomycetidae</taxon>
        <taxon>Pleosporales</taxon>
        <taxon>Massarineae</taxon>
        <taxon>Lentitheciaceae</taxon>
        <taxon>Lentithecium</taxon>
    </lineage>
</organism>
<protein>
    <recommendedName>
        <fullName evidence="1">HTH psq-type domain-containing protein</fullName>
    </recommendedName>
</protein>
<dbReference type="InterPro" id="IPR007889">
    <property type="entry name" value="HTH_Psq"/>
</dbReference>
<evidence type="ECO:0000313" key="2">
    <source>
        <dbReference type="EMBL" id="KAF2688300.1"/>
    </source>
</evidence>
<dbReference type="InterPro" id="IPR009057">
    <property type="entry name" value="Homeodomain-like_sf"/>
</dbReference>